<evidence type="ECO:0000256" key="4">
    <source>
        <dbReference type="ARBA" id="ARBA00022801"/>
    </source>
</evidence>
<dbReference type="EMBL" id="JBJKTR010000016">
    <property type="protein sequence ID" value="KAL3339409.1"/>
    <property type="molecule type" value="Genomic_DNA"/>
</dbReference>
<dbReference type="GO" id="GO:0046872">
    <property type="term" value="F:metal ion binding"/>
    <property type="evidence" value="ECO:0007669"/>
    <property type="project" value="UniProtKB-KW"/>
</dbReference>
<evidence type="ECO:0000259" key="6">
    <source>
        <dbReference type="PROSITE" id="PS50994"/>
    </source>
</evidence>
<dbReference type="PROSITE" id="PS50994">
    <property type="entry name" value="INTEGRASE"/>
    <property type="match status" value="1"/>
</dbReference>
<name>A0ABD2S5G5_9SOLN</name>
<dbReference type="PANTHER" id="PTHR42648">
    <property type="entry name" value="TRANSPOSASE, PUTATIVE-RELATED"/>
    <property type="match status" value="1"/>
</dbReference>
<feature type="compositionally biased region" description="Low complexity" evidence="5">
    <location>
        <begin position="837"/>
        <end position="856"/>
    </location>
</feature>
<dbReference type="Pfam" id="PF07727">
    <property type="entry name" value="RVT_2"/>
    <property type="match status" value="1"/>
</dbReference>
<organism evidence="7 8">
    <name type="scientific">Solanum stoloniferum</name>
    <dbReference type="NCBI Taxonomy" id="62892"/>
    <lineage>
        <taxon>Eukaryota</taxon>
        <taxon>Viridiplantae</taxon>
        <taxon>Streptophyta</taxon>
        <taxon>Embryophyta</taxon>
        <taxon>Tracheophyta</taxon>
        <taxon>Spermatophyta</taxon>
        <taxon>Magnoliopsida</taxon>
        <taxon>eudicotyledons</taxon>
        <taxon>Gunneridae</taxon>
        <taxon>Pentapetalae</taxon>
        <taxon>asterids</taxon>
        <taxon>lamiids</taxon>
        <taxon>Solanales</taxon>
        <taxon>Solanaceae</taxon>
        <taxon>Solanoideae</taxon>
        <taxon>Solaneae</taxon>
        <taxon>Solanum</taxon>
    </lineage>
</organism>
<dbReference type="Pfam" id="PF25597">
    <property type="entry name" value="SH3_retrovirus"/>
    <property type="match status" value="1"/>
</dbReference>
<dbReference type="GO" id="GO:0004190">
    <property type="term" value="F:aspartic-type endopeptidase activity"/>
    <property type="evidence" value="ECO:0007669"/>
    <property type="project" value="UniProtKB-KW"/>
</dbReference>
<dbReference type="InterPro" id="IPR001584">
    <property type="entry name" value="Integrase_cat-core"/>
</dbReference>
<dbReference type="SUPFAM" id="SSF56672">
    <property type="entry name" value="DNA/RNA polymerases"/>
    <property type="match status" value="1"/>
</dbReference>
<evidence type="ECO:0000256" key="1">
    <source>
        <dbReference type="ARBA" id="ARBA00022670"/>
    </source>
</evidence>
<dbReference type="InterPro" id="IPR043502">
    <property type="entry name" value="DNA/RNA_pol_sf"/>
</dbReference>
<dbReference type="InterPro" id="IPR039537">
    <property type="entry name" value="Retrotran_Ty1/copia-like"/>
</dbReference>
<dbReference type="Proteomes" id="UP001627284">
    <property type="component" value="Unassembled WGS sequence"/>
</dbReference>
<evidence type="ECO:0000256" key="5">
    <source>
        <dbReference type="SAM" id="MobiDB-lite"/>
    </source>
</evidence>
<dbReference type="Gene3D" id="3.30.420.10">
    <property type="entry name" value="Ribonuclease H-like superfamily/Ribonuclease H"/>
    <property type="match status" value="1"/>
</dbReference>
<feature type="region of interest" description="Disordered" evidence="5">
    <location>
        <begin position="1446"/>
        <end position="1469"/>
    </location>
</feature>
<dbReference type="InterPro" id="IPR036397">
    <property type="entry name" value="RNaseH_sf"/>
</dbReference>
<keyword evidence="4" id="KW-0378">Hydrolase</keyword>
<accession>A0ABD2S5G5</accession>
<feature type="region of interest" description="Disordered" evidence="5">
    <location>
        <begin position="837"/>
        <end position="869"/>
    </location>
</feature>
<gene>
    <name evidence="7" type="ORF">AABB24_028164</name>
</gene>
<dbReference type="InterPro" id="IPR012337">
    <property type="entry name" value="RNaseH-like_sf"/>
</dbReference>
<dbReference type="InterPro" id="IPR025724">
    <property type="entry name" value="GAG-pre-integrase_dom"/>
</dbReference>
<dbReference type="Pfam" id="PF00665">
    <property type="entry name" value="rve"/>
    <property type="match status" value="1"/>
</dbReference>
<dbReference type="InterPro" id="IPR029472">
    <property type="entry name" value="Copia-like_N"/>
</dbReference>
<reference evidence="7 8" key="1">
    <citation type="submission" date="2024-05" db="EMBL/GenBank/DDBJ databases">
        <title>De novo assembly of an allotetraploid wild potato.</title>
        <authorList>
            <person name="Hosaka A.J."/>
        </authorList>
    </citation>
    <scope>NUCLEOTIDE SEQUENCE [LARGE SCALE GENOMIC DNA]</scope>
    <source>
        <tissue evidence="7">Young leaves</tissue>
    </source>
</reference>
<evidence type="ECO:0000313" key="8">
    <source>
        <dbReference type="Proteomes" id="UP001627284"/>
    </source>
</evidence>
<dbReference type="SUPFAM" id="SSF53098">
    <property type="entry name" value="Ribonuclease H-like"/>
    <property type="match status" value="1"/>
</dbReference>
<keyword evidence="3" id="KW-0064">Aspartyl protease</keyword>
<sequence length="1469" mass="164858">MVLVNSIFDGKSYGGWRRAVFIALSAKNKLSFIDGSLGEPTVSSPTYKAWNRCNDMVISWLLNSLSKDIAESVLYSKTAKDIWKELEDRFGQCNGAQLFQLQKELSDLVQGNLDVAGYYTKVKRIWDELDSLDTCTHCTCACSCGGKNRTFKSHQDGRLIQFLMGLNDAYASVRSNILMISPLPSVNQAYSLLIQDEKQREIHNFQHPIESAFMAARQQYGVQKFNTLEKKGNFEGSKNNLFCTYCKKTRHTAQNCYRLIGFPADFKFTKGKKTQAQSNAIYTGTDAGNPSLAFPEKEFTREQYQHMCRMHQDFQHLKLGTQGESSSEVHISANCAGIAQTLSTTVHSSKSIIWILDSGASEHMTHDSNLLFNIHSLLTSVYVNLPNSQRIKVTQAGSVNILPNFTVEDVLFVPSFRCNLLSVHKICARANSSLLFTSFGTVLQAPSMKRPMLLGEAKQGIYLLHTIKPTTSSNPLDVPSLSNSVFTFCNESRNLSSSVSFSATVPTDVSLWHNRLGHLPLSNMKNISSLSYSSSNSIDACDICAKARQVKMPFSSSLRSTTNVFDLIHIDTWGPYKTPTLEGFRYFLTIVDDFSRATWIFLLSTKSNAFTVLKQFLAMTERQFGKQVKTIRSDNAMELGGSFEISEFFSSKGIIHQTTCVYTPQQNGVVERKHKHLLETSRALLYQSKLPIHFWGDCLLTATFLINRFPSRILNFKTPYEILFGKPPSYHTLRSFGCLAYACTISQLRDKFNPRSIPSVFLGYPFGKKGYRLLNLQTMKVFISRHVRFHESIFPFSSTSTHQHLFPVPAPHSLSYPDHDPFDLSLPVSISTSDSVPLQSSTSSSPLHADISSPSTTPSPPVSITRKSSRVKQPPSYLADYLCNSVFLTPQLTDSCFSVSLDPTILPFSALSSTNQSFLNSTSYISEPTSYSQAVLHPGWQDAMDKEFAALEANKTWDVVLLPPGKKALPCKWVYRVKYKSDGSLERFKARLVIRGDTQREGIDFTETFSPVVKMTTIRCLLAIAVKKNWNISQLDVNNAFLHGDLQEEVFMKFPAGLSPPTPHHVCLLKKSLYGLRQASRQWYARLTAALNFKGYTCSLNDYSLFSKQLSGKVTIVAVYVDDILITGDDITEKSSLKDFLHSEFQIKDLGHANFFLGMELLREPHGLIITQRKFTLDLLSEFDCLHLKPASSPLNPAHKLLPDDGDPLPDPTFYRRLLGKLNFLTHTRPDLSFAVQTLSQYMQCPRQPHLTAAYHCLRYLLRDPGLGLFMSSHASFRLLAYCDSDWGNCPVTRRSISGFYISLGGSPISWKSKKQPLVSLSSAEAEYRSMRRVVAEVTWLARLLEDLSVPPSLSVTLHSDSQAAIHIARNPVFHERTKHVELDCHFVRQQFLAGIISLSYIPSRSQVADIFTKPLSGPAHRNIIGKLGVVSTPSNLRVDVDDHNTEFHHGSELDSELKENGQKVRDKV</sequence>
<dbReference type="CDD" id="cd09272">
    <property type="entry name" value="RNase_HI_RT_Ty1"/>
    <property type="match status" value="1"/>
</dbReference>
<keyword evidence="8" id="KW-1185">Reference proteome</keyword>
<dbReference type="GO" id="GO:0006508">
    <property type="term" value="P:proteolysis"/>
    <property type="evidence" value="ECO:0007669"/>
    <property type="project" value="UniProtKB-KW"/>
</dbReference>
<dbReference type="Pfam" id="PF14244">
    <property type="entry name" value="Retrotran_gag_3"/>
    <property type="match status" value="1"/>
</dbReference>
<evidence type="ECO:0000256" key="2">
    <source>
        <dbReference type="ARBA" id="ARBA00022723"/>
    </source>
</evidence>
<evidence type="ECO:0000256" key="3">
    <source>
        <dbReference type="ARBA" id="ARBA00022750"/>
    </source>
</evidence>
<dbReference type="InterPro" id="IPR013103">
    <property type="entry name" value="RVT_2"/>
</dbReference>
<proteinExistence type="predicted"/>
<keyword evidence="2" id="KW-0479">Metal-binding</keyword>
<dbReference type="PANTHER" id="PTHR42648:SF31">
    <property type="entry name" value="RNA-DIRECTED DNA POLYMERASE"/>
    <property type="match status" value="1"/>
</dbReference>
<dbReference type="Pfam" id="PF13976">
    <property type="entry name" value="gag_pre-integrs"/>
    <property type="match status" value="1"/>
</dbReference>
<dbReference type="Pfam" id="PF22936">
    <property type="entry name" value="Pol_BBD"/>
    <property type="match status" value="1"/>
</dbReference>
<protein>
    <recommendedName>
        <fullName evidence="6">Integrase catalytic domain-containing protein</fullName>
    </recommendedName>
</protein>
<dbReference type="InterPro" id="IPR054722">
    <property type="entry name" value="PolX-like_BBD"/>
</dbReference>
<evidence type="ECO:0000313" key="7">
    <source>
        <dbReference type="EMBL" id="KAL3339409.1"/>
    </source>
</evidence>
<keyword evidence="1" id="KW-0645">Protease</keyword>
<feature type="domain" description="Integrase catalytic" evidence="6">
    <location>
        <begin position="549"/>
        <end position="727"/>
    </location>
</feature>
<dbReference type="InterPro" id="IPR057670">
    <property type="entry name" value="SH3_retrovirus"/>
</dbReference>
<comment type="caution">
    <text evidence="7">The sequence shown here is derived from an EMBL/GenBank/DDBJ whole genome shotgun (WGS) entry which is preliminary data.</text>
</comment>